<dbReference type="Gene3D" id="3.40.50.720">
    <property type="entry name" value="NAD(P)-binding Rossmann-like Domain"/>
    <property type="match status" value="1"/>
</dbReference>
<reference evidence="2 3" key="1">
    <citation type="submission" date="2018-05" db="EMBL/GenBank/DDBJ databases">
        <title>Genome sequencing and assembly of the regulated plant pathogen Lachnellula willkommii and related sister species for the development of diagnostic species identification markers.</title>
        <authorList>
            <person name="Giroux E."/>
            <person name="Bilodeau G."/>
        </authorList>
    </citation>
    <scope>NUCLEOTIDE SEQUENCE [LARGE SCALE GENOMIC DNA]</scope>
    <source>
        <strain evidence="2 3">CBS 197.66</strain>
    </source>
</reference>
<dbReference type="GO" id="GO:0005737">
    <property type="term" value="C:cytoplasm"/>
    <property type="evidence" value="ECO:0007669"/>
    <property type="project" value="TreeGrafter"/>
</dbReference>
<evidence type="ECO:0000256" key="1">
    <source>
        <dbReference type="ARBA" id="ARBA00006484"/>
    </source>
</evidence>
<comment type="caution">
    <text evidence="2">The sequence shown here is derived from an EMBL/GenBank/DDBJ whole genome shotgun (WGS) entry which is preliminary data.</text>
</comment>
<dbReference type="EMBL" id="QGMJ01000044">
    <property type="protein sequence ID" value="TVY44210.1"/>
    <property type="molecule type" value="Genomic_DNA"/>
</dbReference>
<gene>
    <name evidence="2" type="primary">tropE_3</name>
    <name evidence="2" type="ORF">LSUB1_G002338</name>
</gene>
<sequence>METSSQIIVLITGTSKPRRGFETAKNLALHSSKYQVILASRDSAKGADAVSTLKNQTNIKGTIEAIQLDVTDDATVDAAAAKISSTHGRLDVLVNNAGIMSKNPVARDNLREVLAVNCVGVMSVTEAFLPLLHKSSAPRLVFVSSSIGSITHASNPESPYYRAAGEQYRMSKAALNMLMNQYHVKLAKDGFKVFGADPGLVITNLMDKENQRARGGVEGDVGGERIATVVRGDRDDDVGKVCGVYGVCPW</sequence>
<dbReference type="SUPFAM" id="SSF51735">
    <property type="entry name" value="NAD(P)-binding Rossmann-fold domains"/>
    <property type="match status" value="1"/>
</dbReference>
<keyword evidence="3" id="KW-1185">Reference proteome</keyword>
<dbReference type="OrthoDB" id="1933717at2759"/>
<organism evidence="2 3">
    <name type="scientific">Lachnellula subtilissima</name>
    <dbReference type="NCBI Taxonomy" id="602034"/>
    <lineage>
        <taxon>Eukaryota</taxon>
        <taxon>Fungi</taxon>
        <taxon>Dikarya</taxon>
        <taxon>Ascomycota</taxon>
        <taxon>Pezizomycotina</taxon>
        <taxon>Leotiomycetes</taxon>
        <taxon>Helotiales</taxon>
        <taxon>Lachnaceae</taxon>
        <taxon>Lachnellula</taxon>
    </lineage>
</organism>
<dbReference type="GO" id="GO:0019748">
    <property type="term" value="P:secondary metabolic process"/>
    <property type="evidence" value="ECO:0007669"/>
    <property type="project" value="TreeGrafter"/>
</dbReference>
<dbReference type="AlphaFoldDB" id="A0A8H8RYE0"/>
<dbReference type="PRINTS" id="PR00081">
    <property type="entry name" value="GDHRDH"/>
</dbReference>
<accession>A0A8H8RYE0</accession>
<dbReference type="Proteomes" id="UP000462212">
    <property type="component" value="Unassembled WGS sequence"/>
</dbReference>
<evidence type="ECO:0000313" key="2">
    <source>
        <dbReference type="EMBL" id="TVY44210.1"/>
    </source>
</evidence>
<protein>
    <submittedName>
        <fullName evidence="2">Short-chain dehydrogenase/reductase</fullName>
    </submittedName>
</protein>
<dbReference type="GO" id="GO:0016491">
    <property type="term" value="F:oxidoreductase activity"/>
    <property type="evidence" value="ECO:0007669"/>
    <property type="project" value="TreeGrafter"/>
</dbReference>
<proteinExistence type="inferred from homology"/>
<dbReference type="InterPro" id="IPR002347">
    <property type="entry name" value="SDR_fam"/>
</dbReference>
<comment type="similarity">
    <text evidence="1">Belongs to the short-chain dehydrogenases/reductases (SDR) family.</text>
</comment>
<dbReference type="Pfam" id="PF00106">
    <property type="entry name" value="adh_short"/>
    <property type="match status" value="1"/>
</dbReference>
<dbReference type="InterPro" id="IPR036291">
    <property type="entry name" value="NAD(P)-bd_dom_sf"/>
</dbReference>
<dbReference type="InterPro" id="IPR051468">
    <property type="entry name" value="Fungal_SecMetab_SDRs"/>
</dbReference>
<name>A0A8H8RYE0_9HELO</name>
<dbReference type="PANTHER" id="PTHR43544">
    <property type="entry name" value="SHORT-CHAIN DEHYDROGENASE/REDUCTASE"/>
    <property type="match status" value="1"/>
</dbReference>
<evidence type="ECO:0000313" key="3">
    <source>
        <dbReference type="Proteomes" id="UP000462212"/>
    </source>
</evidence>
<dbReference type="PANTHER" id="PTHR43544:SF32">
    <property type="entry name" value="CHAIN DEHYDROGENASE, PUTATIVE (AFU_ORTHOLOGUE AFUA_5G01530)-RELATED"/>
    <property type="match status" value="1"/>
</dbReference>